<dbReference type="InterPro" id="IPR018499">
    <property type="entry name" value="Tetraspanin/Peripherin"/>
</dbReference>
<dbReference type="PIRSF" id="PIRSF002419">
    <property type="entry name" value="Tetraspanin"/>
    <property type="match status" value="1"/>
</dbReference>
<feature type="transmembrane region" description="Helical" evidence="7">
    <location>
        <begin position="83"/>
        <end position="107"/>
    </location>
</feature>
<dbReference type="PRINTS" id="PR00259">
    <property type="entry name" value="TMFOUR"/>
</dbReference>
<dbReference type="PANTHER" id="PTHR19282">
    <property type="entry name" value="TETRASPANIN"/>
    <property type="match status" value="1"/>
</dbReference>
<dbReference type="PROSITE" id="PS00421">
    <property type="entry name" value="TM4_1"/>
    <property type="match status" value="1"/>
</dbReference>
<comment type="similarity">
    <text evidence="2 7">Belongs to the tetraspanin (TM4SF) family.</text>
</comment>
<reference evidence="8" key="1">
    <citation type="submission" date="2015-11" db="EMBL/GenBank/DDBJ databases">
        <title>De novo transcriptome assembly of four potential Pierce s Disease insect vectors from Arizona vineyards.</title>
        <authorList>
            <person name="Tassone E.E."/>
        </authorList>
    </citation>
    <scope>NUCLEOTIDE SEQUENCE</scope>
</reference>
<keyword evidence="6" id="KW-1015">Disulfide bond</keyword>
<protein>
    <recommendedName>
        <fullName evidence="7">Tetraspanin</fullName>
    </recommendedName>
</protein>
<evidence type="ECO:0000256" key="6">
    <source>
        <dbReference type="PIRSR" id="PIRSR002419-1"/>
    </source>
</evidence>
<feature type="transmembrane region" description="Helical" evidence="7">
    <location>
        <begin position="12"/>
        <end position="34"/>
    </location>
</feature>
<dbReference type="Pfam" id="PF00335">
    <property type="entry name" value="Tetraspanin"/>
    <property type="match status" value="1"/>
</dbReference>
<sequence>MGCAIGTVRLILFFFNFLLAVLGLAICGTGIYVMRQKDSAISVVSQSDQLSTPTTAVAIVGACIFIFAFFGCCGALRESHCMIITYAVMLTTLFVIQVLLVVTVYYFRSQAQDFVNENVSKEYLDYETKTKEWIDGLQIRLKCCGSTDNTTPWLKLGIQPPSSCYPDQDTTKPIFTKGCDPTLVDLVENVLNTTGVVVITVAVIEVVGIIFSLCLSSSIRHQSKHRGYA</sequence>
<dbReference type="AlphaFoldDB" id="A0A1B6FQ28"/>
<keyword evidence="5 7" id="KW-0472">Membrane</keyword>
<dbReference type="GO" id="GO:0005886">
    <property type="term" value="C:plasma membrane"/>
    <property type="evidence" value="ECO:0007669"/>
    <property type="project" value="TreeGrafter"/>
</dbReference>
<dbReference type="PANTHER" id="PTHR19282:SF544">
    <property type="entry name" value="TETRASPANIN"/>
    <property type="match status" value="1"/>
</dbReference>
<evidence type="ECO:0000256" key="5">
    <source>
        <dbReference type="ARBA" id="ARBA00023136"/>
    </source>
</evidence>
<proteinExistence type="inferred from homology"/>
<gene>
    <name evidence="8" type="ORF">g.17523</name>
</gene>
<organism evidence="8">
    <name type="scientific">Cuerna arida</name>
    <dbReference type="NCBI Taxonomy" id="1464854"/>
    <lineage>
        <taxon>Eukaryota</taxon>
        <taxon>Metazoa</taxon>
        <taxon>Ecdysozoa</taxon>
        <taxon>Arthropoda</taxon>
        <taxon>Hexapoda</taxon>
        <taxon>Insecta</taxon>
        <taxon>Pterygota</taxon>
        <taxon>Neoptera</taxon>
        <taxon>Paraneoptera</taxon>
        <taxon>Hemiptera</taxon>
        <taxon>Auchenorrhyncha</taxon>
        <taxon>Membracoidea</taxon>
        <taxon>Cicadellidae</taxon>
        <taxon>Cicadellinae</taxon>
        <taxon>Proconiini</taxon>
        <taxon>Cuerna</taxon>
    </lineage>
</organism>
<evidence type="ECO:0000256" key="2">
    <source>
        <dbReference type="ARBA" id="ARBA00006840"/>
    </source>
</evidence>
<keyword evidence="4 7" id="KW-1133">Transmembrane helix</keyword>
<evidence type="ECO:0000256" key="1">
    <source>
        <dbReference type="ARBA" id="ARBA00004141"/>
    </source>
</evidence>
<feature type="disulfide bond" evidence="6">
    <location>
        <begin position="143"/>
        <end position="179"/>
    </location>
</feature>
<keyword evidence="3 7" id="KW-0812">Transmembrane</keyword>
<feature type="transmembrane region" description="Helical" evidence="7">
    <location>
        <begin position="196"/>
        <end position="216"/>
    </location>
</feature>
<feature type="disulfide bond" evidence="6">
    <location>
        <begin position="144"/>
        <end position="164"/>
    </location>
</feature>
<dbReference type="CDD" id="cd03127">
    <property type="entry name" value="tetraspanin_LEL"/>
    <property type="match status" value="1"/>
</dbReference>
<dbReference type="InterPro" id="IPR008952">
    <property type="entry name" value="Tetraspanin_EC2_sf"/>
</dbReference>
<comment type="subcellular location">
    <subcellularLocation>
        <location evidence="1 7">Membrane</location>
        <topology evidence="1 7">Multi-pass membrane protein</topology>
    </subcellularLocation>
</comment>
<evidence type="ECO:0000313" key="8">
    <source>
        <dbReference type="EMBL" id="JAS52315.1"/>
    </source>
</evidence>
<dbReference type="EMBL" id="GECZ01017454">
    <property type="protein sequence ID" value="JAS52315.1"/>
    <property type="molecule type" value="Transcribed_RNA"/>
</dbReference>
<evidence type="ECO:0000256" key="4">
    <source>
        <dbReference type="ARBA" id="ARBA00022989"/>
    </source>
</evidence>
<dbReference type="Gene3D" id="1.10.1450.10">
    <property type="entry name" value="Tetraspanin"/>
    <property type="match status" value="1"/>
</dbReference>
<dbReference type="SUPFAM" id="SSF48652">
    <property type="entry name" value="Tetraspanin"/>
    <property type="match status" value="1"/>
</dbReference>
<accession>A0A1B6FQ28</accession>
<evidence type="ECO:0000256" key="3">
    <source>
        <dbReference type="ARBA" id="ARBA00022692"/>
    </source>
</evidence>
<dbReference type="InterPro" id="IPR000301">
    <property type="entry name" value="Tetraspanin_animals"/>
</dbReference>
<evidence type="ECO:0000256" key="7">
    <source>
        <dbReference type="RuleBase" id="RU361218"/>
    </source>
</evidence>
<dbReference type="InterPro" id="IPR018503">
    <property type="entry name" value="Tetraspanin_CS"/>
</dbReference>
<name>A0A1B6FQ28_9HEMI</name>
<feature type="transmembrane region" description="Helical" evidence="7">
    <location>
        <begin position="54"/>
        <end position="76"/>
    </location>
</feature>